<feature type="region of interest" description="Disordered" evidence="2">
    <location>
        <begin position="191"/>
        <end position="215"/>
    </location>
</feature>
<dbReference type="InterPro" id="IPR002466">
    <property type="entry name" value="A_deamin"/>
</dbReference>
<dbReference type="PANTHER" id="PTHR10910:SF62">
    <property type="entry name" value="AT07585P-RELATED"/>
    <property type="match status" value="1"/>
</dbReference>
<protein>
    <submittedName>
        <fullName evidence="5">Double-stranded RNA-specific editase B2</fullName>
    </submittedName>
</protein>
<proteinExistence type="predicted"/>
<dbReference type="GO" id="GO:0006382">
    <property type="term" value="P:adenosine to inosine editing"/>
    <property type="evidence" value="ECO:0007669"/>
    <property type="project" value="TreeGrafter"/>
</dbReference>
<accession>A0A9W9ZYM4</accession>
<dbReference type="PROSITE" id="PS50137">
    <property type="entry name" value="DS_RBD"/>
    <property type="match status" value="2"/>
</dbReference>
<keyword evidence="1" id="KW-0694">RNA-binding</keyword>
<feature type="compositionally biased region" description="Acidic residues" evidence="2">
    <location>
        <begin position="54"/>
        <end position="66"/>
    </location>
</feature>
<sequence>MAEASADSVDAKGAIINPTVVIPGLGDLPVSSNQSLKRENQSGDENGRTLPLQDGDEEMRQEDEPDSGTPPARKRRRPNKRKSGDILSVQGPREPKNALMQLNEIRPGLTYSVVSQDGPTHCPTFCVSVIVDGQTFEGRGASKQKAKHNAADNALKSFITQIRSPAERLVTEIQGISTDFTSDNTGALLNTFGNGDPGTPPDSENDSPSDSAMPSNAVKVPQYEFLGEEGDQNAKQFKFKISVNGQDFFGLGSSKKKGKANVASKALFALYSIRSFYTFSNQSEARSQPMYLGPPPSAQLDPAAADLIADAVLTKFQSVQSGAEPIRRKVLASIVMTSRNDSDQKFEVISLGTGTKFISGEYISDQGLALNDCHGEIIARRSFLRFLYSQLELCAEGYEEESIFEKKENGLYGLRDNVEFHLYINTSPCGDARIFSPHEPVTGESDKHPRRKTRGILRVKLENGEGTIPAVNSDTTIQTWDGVLQGERLRTMSCSDKLCRWNVLGVQGALLSNFLEPVYLQSVVLGSLYHYEHMSRAMYHRLGDLEGLPPLFKQNRPLMNGTTTTEPRVTVKATSLSANWSEGDEGFEIVNTQRGRIGEGLVASRLCKQSLFKRFIALWSKLKVGDPVPLSYHMAKGGAVDYQTAKTIVMKGFESQGLGAWIAKPIEQDMFELFSEESV</sequence>
<dbReference type="GO" id="GO:0006396">
    <property type="term" value="P:RNA processing"/>
    <property type="evidence" value="ECO:0007669"/>
    <property type="project" value="InterPro"/>
</dbReference>
<dbReference type="GO" id="GO:0003726">
    <property type="term" value="F:double-stranded RNA adenosine deaminase activity"/>
    <property type="evidence" value="ECO:0007669"/>
    <property type="project" value="TreeGrafter"/>
</dbReference>
<evidence type="ECO:0000259" key="4">
    <source>
        <dbReference type="PROSITE" id="PS50141"/>
    </source>
</evidence>
<feature type="domain" description="DRBM" evidence="3">
    <location>
        <begin position="221"/>
        <end position="272"/>
    </location>
</feature>
<evidence type="ECO:0000313" key="5">
    <source>
        <dbReference type="EMBL" id="KAJ7389830.1"/>
    </source>
</evidence>
<gene>
    <name evidence="5" type="primary">ADARB2</name>
    <name evidence="5" type="ORF">OS493_028799</name>
</gene>
<dbReference type="GO" id="GO:0003725">
    <property type="term" value="F:double-stranded RNA binding"/>
    <property type="evidence" value="ECO:0007669"/>
    <property type="project" value="TreeGrafter"/>
</dbReference>
<feature type="compositionally biased region" description="Basic residues" evidence="2">
    <location>
        <begin position="72"/>
        <end position="81"/>
    </location>
</feature>
<dbReference type="CDD" id="cd19865">
    <property type="entry name" value="DSRM_STRBP_RED-like_rpt1"/>
    <property type="match status" value="1"/>
</dbReference>
<dbReference type="FunFam" id="3.30.160.20:FF:000009">
    <property type="entry name" value="Adenosine deaminase RNA-specific B2 (inactive)"/>
    <property type="match status" value="1"/>
</dbReference>
<dbReference type="EMBL" id="MU825424">
    <property type="protein sequence ID" value="KAJ7389830.1"/>
    <property type="molecule type" value="Genomic_DNA"/>
</dbReference>
<organism evidence="5 6">
    <name type="scientific">Desmophyllum pertusum</name>
    <dbReference type="NCBI Taxonomy" id="174260"/>
    <lineage>
        <taxon>Eukaryota</taxon>
        <taxon>Metazoa</taxon>
        <taxon>Cnidaria</taxon>
        <taxon>Anthozoa</taxon>
        <taxon>Hexacorallia</taxon>
        <taxon>Scleractinia</taxon>
        <taxon>Caryophylliina</taxon>
        <taxon>Caryophylliidae</taxon>
        <taxon>Desmophyllum</taxon>
    </lineage>
</organism>
<dbReference type="PROSITE" id="PS50141">
    <property type="entry name" value="A_DEAMIN_EDITASE"/>
    <property type="match status" value="1"/>
</dbReference>
<feature type="domain" description="A to I editase" evidence="4">
    <location>
        <begin position="350"/>
        <end position="671"/>
    </location>
</feature>
<name>A0A9W9ZYM4_9CNID</name>
<feature type="domain" description="DRBM" evidence="3">
    <location>
        <begin position="94"/>
        <end position="160"/>
    </location>
</feature>
<dbReference type="SUPFAM" id="SSF54768">
    <property type="entry name" value="dsRNA-binding domain-like"/>
    <property type="match status" value="2"/>
</dbReference>
<dbReference type="GO" id="GO:0005730">
    <property type="term" value="C:nucleolus"/>
    <property type="evidence" value="ECO:0007669"/>
    <property type="project" value="TreeGrafter"/>
</dbReference>
<dbReference type="OrthoDB" id="10268011at2759"/>
<evidence type="ECO:0000256" key="1">
    <source>
        <dbReference type="PROSITE-ProRule" id="PRU00266"/>
    </source>
</evidence>
<feature type="region of interest" description="Disordered" evidence="2">
    <location>
        <begin position="1"/>
        <end position="96"/>
    </location>
</feature>
<dbReference type="InterPro" id="IPR014720">
    <property type="entry name" value="dsRBD_dom"/>
</dbReference>
<dbReference type="Gene3D" id="3.30.160.20">
    <property type="match status" value="2"/>
</dbReference>
<dbReference type="SMART" id="SM00552">
    <property type="entry name" value="ADEAMc"/>
    <property type="match status" value="1"/>
</dbReference>
<evidence type="ECO:0000313" key="6">
    <source>
        <dbReference type="Proteomes" id="UP001163046"/>
    </source>
</evidence>
<evidence type="ECO:0000256" key="2">
    <source>
        <dbReference type="SAM" id="MobiDB-lite"/>
    </source>
</evidence>
<keyword evidence="6" id="KW-1185">Reference proteome</keyword>
<evidence type="ECO:0000259" key="3">
    <source>
        <dbReference type="PROSITE" id="PS50137"/>
    </source>
</evidence>
<comment type="caution">
    <text evidence="5">The sequence shown here is derived from an EMBL/GenBank/DDBJ whole genome shotgun (WGS) entry which is preliminary data.</text>
</comment>
<dbReference type="SMART" id="SM00358">
    <property type="entry name" value="DSRM"/>
    <property type="match status" value="2"/>
</dbReference>
<feature type="compositionally biased region" description="Basic and acidic residues" evidence="2">
    <location>
        <begin position="36"/>
        <end position="47"/>
    </location>
</feature>
<dbReference type="GO" id="GO:0005737">
    <property type="term" value="C:cytoplasm"/>
    <property type="evidence" value="ECO:0007669"/>
    <property type="project" value="TreeGrafter"/>
</dbReference>
<dbReference type="Pfam" id="PF00035">
    <property type="entry name" value="dsrm"/>
    <property type="match status" value="2"/>
</dbReference>
<dbReference type="GO" id="GO:0008251">
    <property type="term" value="F:tRNA-specific adenosine deaminase activity"/>
    <property type="evidence" value="ECO:0007669"/>
    <property type="project" value="TreeGrafter"/>
</dbReference>
<dbReference type="Proteomes" id="UP001163046">
    <property type="component" value="Unassembled WGS sequence"/>
</dbReference>
<dbReference type="AlphaFoldDB" id="A0A9W9ZYM4"/>
<reference evidence="5" key="1">
    <citation type="submission" date="2023-01" db="EMBL/GenBank/DDBJ databases">
        <title>Genome assembly of the deep-sea coral Lophelia pertusa.</title>
        <authorList>
            <person name="Herrera S."/>
            <person name="Cordes E."/>
        </authorList>
    </citation>
    <scope>NUCLEOTIDE SEQUENCE</scope>
    <source>
        <strain evidence="5">USNM1676648</strain>
        <tissue evidence="5">Polyp</tissue>
    </source>
</reference>
<dbReference type="Pfam" id="PF02137">
    <property type="entry name" value="A_deamin"/>
    <property type="match status" value="1"/>
</dbReference>
<dbReference type="PANTHER" id="PTHR10910">
    <property type="entry name" value="EUKARYOTE SPECIFIC DSRNA BINDING PROTEIN"/>
    <property type="match status" value="1"/>
</dbReference>